<dbReference type="SMART" id="SM01342">
    <property type="entry name" value="TAN"/>
    <property type="match status" value="1"/>
</dbReference>
<comment type="subunit">
    <text evidence="3">Associates with DNA double-strand breaks.</text>
</comment>
<evidence type="ECO:0000256" key="17">
    <source>
        <dbReference type="SAM" id="MobiDB-lite"/>
    </source>
</evidence>
<dbReference type="Pfam" id="PF00454">
    <property type="entry name" value="PI3_PI4_kinase"/>
    <property type="match status" value="1"/>
</dbReference>
<keyword evidence="8 16" id="KW-0547">Nucleotide-binding</keyword>
<gene>
    <name evidence="21" type="ORF">HGRIS_004926</name>
</gene>
<evidence type="ECO:0000256" key="16">
    <source>
        <dbReference type="RuleBase" id="RU365027"/>
    </source>
</evidence>
<comment type="catalytic activity">
    <reaction evidence="14 16">
        <text>L-threonyl-[protein] + ATP = O-phospho-L-threonyl-[protein] + ADP + H(+)</text>
        <dbReference type="Rhea" id="RHEA:46608"/>
        <dbReference type="Rhea" id="RHEA-COMP:11060"/>
        <dbReference type="Rhea" id="RHEA-COMP:11605"/>
        <dbReference type="ChEBI" id="CHEBI:15378"/>
        <dbReference type="ChEBI" id="CHEBI:30013"/>
        <dbReference type="ChEBI" id="CHEBI:30616"/>
        <dbReference type="ChEBI" id="CHEBI:61977"/>
        <dbReference type="ChEBI" id="CHEBI:456216"/>
        <dbReference type="EC" id="2.7.11.1"/>
    </reaction>
</comment>
<dbReference type="SMART" id="SM01343">
    <property type="entry name" value="FATC"/>
    <property type="match status" value="1"/>
</dbReference>
<dbReference type="PROSITE" id="PS50290">
    <property type="entry name" value="PI3_4_KINASE_3"/>
    <property type="match status" value="1"/>
</dbReference>
<evidence type="ECO:0000256" key="8">
    <source>
        <dbReference type="ARBA" id="ARBA00022741"/>
    </source>
</evidence>
<evidence type="ECO:0000256" key="14">
    <source>
        <dbReference type="ARBA" id="ARBA00047899"/>
    </source>
</evidence>
<keyword evidence="16" id="KW-0156">Chromatin regulator</keyword>
<dbReference type="CDD" id="cd05171">
    <property type="entry name" value="PIKKc_ATM"/>
    <property type="match status" value="1"/>
</dbReference>
<evidence type="ECO:0000259" key="19">
    <source>
        <dbReference type="PROSITE" id="PS51189"/>
    </source>
</evidence>
<dbReference type="SUPFAM" id="SSF56112">
    <property type="entry name" value="Protein kinase-like (PK-like)"/>
    <property type="match status" value="1"/>
</dbReference>
<keyword evidence="10 16" id="KW-0418">Kinase</keyword>
<dbReference type="SMART" id="SM00146">
    <property type="entry name" value="PI3Kc"/>
    <property type="match status" value="1"/>
</dbReference>
<dbReference type="InterPro" id="IPR011009">
    <property type="entry name" value="Kinase-like_dom_sf"/>
</dbReference>
<dbReference type="InterPro" id="IPR021668">
    <property type="entry name" value="TAN"/>
</dbReference>
<evidence type="ECO:0000256" key="10">
    <source>
        <dbReference type="ARBA" id="ARBA00022777"/>
    </source>
</evidence>
<evidence type="ECO:0000313" key="22">
    <source>
        <dbReference type="Proteomes" id="UP001556367"/>
    </source>
</evidence>
<proteinExistence type="inferred from homology"/>
<evidence type="ECO:0000256" key="3">
    <source>
        <dbReference type="ARBA" id="ARBA00011370"/>
    </source>
</evidence>
<feature type="compositionally biased region" description="Low complexity" evidence="17">
    <location>
        <begin position="2582"/>
        <end position="2593"/>
    </location>
</feature>
<keyword evidence="11 16" id="KW-0067">ATP-binding</keyword>
<comment type="catalytic activity">
    <reaction evidence="15">
        <text>L-seryl-[protein] + ATP = O-phospho-L-seryl-[protein] + ADP + H(+)</text>
        <dbReference type="Rhea" id="RHEA:17989"/>
        <dbReference type="Rhea" id="RHEA-COMP:9863"/>
        <dbReference type="Rhea" id="RHEA-COMP:11604"/>
        <dbReference type="ChEBI" id="CHEBI:15378"/>
        <dbReference type="ChEBI" id="CHEBI:29999"/>
        <dbReference type="ChEBI" id="CHEBI:30616"/>
        <dbReference type="ChEBI" id="CHEBI:83421"/>
        <dbReference type="ChEBI" id="CHEBI:456216"/>
        <dbReference type="EC" id="2.7.11.1"/>
    </reaction>
</comment>
<keyword evidence="9 16" id="KW-0227">DNA damage</keyword>
<feature type="region of interest" description="Disordered" evidence="17">
    <location>
        <begin position="761"/>
        <end position="790"/>
    </location>
</feature>
<keyword evidence="7 16" id="KW-0808">Transferase</keyword>
<evidence type="ECO:0000256" key="13">
    <source>
        <dbReference type="ARBA" id="ARBA00025079"/>
    </source>
</evidence>
<dbReference type="InterPro" id="IPR000403">
    <property type="entry name" value="PI3/4_kinase_cat_dom"/>
</dbReference>
<dbReference type="Gene3D" id="1.10.1070.11">
    <property type="entry name" value="Phosphatidylinositol 3-/4-kinase, catalytic domain"/>
    <property type="match status" value="1"/>
</dbReference>
<comment type="function">
    <text evidence="13 16">Serine/threonine protein kinase which activates checkpoint signaling upon genotoxic stresses such as ionizing radiation (IR), ultraviolet light (UV), or DNA replication stalling, thereby acting as a DNA damage sensor. Recognizes the substrate consensus sequence [ST]-Q. Phosphorylates histone H2A to form H2AS128ph (gamma-H2A) at sites of DNA damage, involved in the regulation of DNA damage response mechanism. Required for the control of telomere length and genome stability.</text>
</comment>
<dbReference type="Proteomes" id="UP001556367">
    <property type="component" value="Unassembled WGS sequence"/>
</dbReference>
<name>A0ABR3JDE8_9AGAR</name>
<keyword evidence="6 16" id="KW-0723">Serine/threonine-protein kinase</keyword>
<comment type="caution">
    <text evidence="21">The sequence shown here is derived from an EMBL/GenBank/DDBJ whole genome shotgun (WGS) entry which is preliminary data.</text>
</comment>
<keyword evidence="12 16" id="KW-0539">Nucleus</keyword>
<evidence type="ECO:0000313" key="21">
    <source>
        <dbReference type="EMBL" id="KAL0953735.1"/>
    </source>
</evidence>
<feature type="domain" description="FATC" evidence="20">
    <location>
        <begin position="3022"/>
        <end position="3054"/>
    </location>
</feature>
<dbReference type="EC" id="2.7.11.1" evidence="4 16"/>
<feature type="region of interest" description="Disordered" evidence="17">
    <location>
        <begin position="2573"/>
        <end position="2606"/>
    </location>
</feature>
<dbReference type="PANTHER" id="PTHR37079:SF4">
    <property type="entry name" value="SERINE_THREONINE-PROTEIN KINASE ATM"/>
    <property type="match status" value="1"/>
</dbReference>
<feature type="compositionally biased region" description="Polar residues" evidence="17">
    <location>
        <begin position="994"/>
        <end position="1005"/>
    </location>
</feature>
<feature type="region of interest" description="Disordered" evidence="17">
    <location>
        <begin position="972"/>
        <end position="1005"/>
    </location>
</feature>
<evidence type="ECO:0000259" key="20">
    <source>
        <dbReference type="PROSITE" id="PS51190"/>
    </source>
</evidence>
<evidence type="ECO:0000256" key="9">
    <source>
        <dbReference type="ARBA" id="ARBA00022763"/>
    </source>
</evidence>
<dbReference type="Pfam" id="PF11640">
    <property type="entry name" value="TAN"/>
    <property type="match status" value="1"/>
</dbReference>
<feature type="region of interest" description="Disordered" evidence="17">
    <location>
        <begin position="200"/>
        <end position="242"/>
    </location>
</feature>
<feature type="compositionally biased region" description="Polar residues" evidence="17">
    <location>
        <begin position="229"/>
        <end position="239"/>
    </location>
</feature>
<feature type="domain" description="FAT" evidence="19">
    <location>
        <begin position="1977"/>
        <end position="2574"/>
    </location>
</feature>
<dbReference type="PANTHER" id="PTHR37079">
    <property type="entry name" value="SERINE/THREONINE-PROTEIN KINASE ATM"/>
    <property type="match status" value="1"/>
</dbReference>
<dbReference type="PROSITE" id="PS51189">
    <property type="entry name" value="FAT"/>
    <property type="match status" value="1"/>
</dbReference>
<evidence type="ECO:0000256" key="11">
    <source>
        <dbReference type="ARBA" id="ARBA00022840"/>
    </source>
</evidence>
<dbReference type="InterPro" id="IPR044107">
    <property type="entry name" value="PIKKc_ATM"/>
</dbReference>
<dbReference type="Pfam" id="PF02260">
    <property type="entry name" value="FATC"/>
    <property type="match status" value="1"/>
</dbReference>
<keyword evidence="16" id="KW-0779">Telomere</keyword>
<dbReference type="EMBL" id="JASNQZ010000008">
    <property type="protein sequence ID" value="KAL0953735.1"/>
    <property type="molecule type" value="Genomic_DNA"/>
</dbReference>
<dbReference type="InterPro" id="IPR016024">
    <property type="entry name" value="ARM-type_fold"/>
</dbReference>
<comment type="subcellular location">
    <subcellularLocation>
        <location evidence="16">Chromosome</location>
        <location evidence="16">Telomere</location>
    </subcellularLocation>
    <subcellularLocation>
        <location evidence="1 16">Nucleus</location>
    </subcellularLocation>
</comment>
<organism evidence="21 22">
    <name type="scientific">Hohenbuehelia grisea</name>
    <dbReference type="NCBI Taxonomy" id="104357"/>
    <lineage>
        <taxon>Eukaryota</taxon>
        <taxon>Fungi</taxon>
        <taxon>Dikarya</taxon>
        <taxon>Basidiomycota</taxon>
        <taxon>Agaricomycotina</taxon>
        <taxon>Agaricomycetes</taxon>
        <taxon>Agaricomycetidae</taxon>
        <taxon>Agaricales</taxon>
        <taxon>Pleurotineae</taxon>
        <taxon>Pleurotaceae</taxon>
        <taxon>Hohenbuehelia</taxon>
    </lineage>
</organism>
<feature type="region of interest" description="Disordered" evidence="17">
    <location>
        <begin position="1756"/>
        <end position="1779"/>
    </location>
</feature>
<evidence type="ECO:0000256" key="2">
    <source>
        <dbReference type="ARBA" id="ARBA00010769"/>
    </source>
</evidence>
<evidence type="ECO:0000256" key="12">
    <source>
        <dbReference type="ARBA" id="ARBA00023242"/>
    </source>
</evidence>
<dbReference type="InterPro" id="IPR018936">
    <property type="entry name" value="PI3/4_kinase_CS"/>
</dbReference>
<comment type="similarity">
    <text evidence="2 16">Belongs to the PI3/PI4-kinase family. ATM subfamily.</text>
</comment>
<sequence>MSGENLKGILEQLKSEKVKERQSGLLSLRSAFSTDRAVAKFHIARSGESDPRAWLVVFQAVFQAVLTEKSLYTNPKKGSIATVERRLNEAASAVRWLTERTVTYMNKRVAKAVFDHLVQTMVHHGSLFLPVTADYVKALRCLVSWTPHVEHLDDNTWIRLVEMGFNVVLGDPVNDTFDDSDDSSYKLDGEDIMEVDEDELDADDTMDESEPFAGPSQSRKRRRPPASAGTPTPKSQQYSVRPRYAQVSTEQIEFVFLLSVLLGSANAPILSKNHPYIPRSILLRFQRFLDVYPNDTSLHHDYLLALSAALSHLSLNRKQWVSDFAFSSWERLVAMWGTKNKAIKENLVAVLRVLFPFMTVDQERYQGDGIWKLWHSLDGEAESRWGVDGLRLEALRLGFPDPSQSHGRRAFTAQTFSAGLGFDAHNALAWAILELQADCAEKLFQLSESGPRHSSLTGKRARRENPITSLLSKILAFNTAPIRAYRLQILLFIIDRHWSRLHADFQQKVMETLLQLVAFDDGSIQSWVFVCYAAIAHADRIPRRDSRGGTDDALGVVHSTRDRDWDSIWTHAIRRANVPPVCRAACHAASLLLNLSQAHHPNPSERPSASQPIIAFPRILADIEALAKDLDVQGPQFPYDSVCLFLSQCLKVASQDVRLYRMQLEEKVLSWLMDSWQLARLAGNTFGAGSARSAQMPFMVITDIMKLLEAICSFPKSSTLFWRTFLPECQIVLSLQDQARTQIIRDFMLCAKLPVFETSKEQTPTGLHHRTAPGESVEDRVAGPNDMDLTQPRSRERKISLFLQRGLEALAPEWEALTKDRGHPTAEVTRQSLDLAVVSLCYESTLNLNGTRPSRQNVQLACKLLSLVATSITHAKWTSSELAFVLLSLEPLWSDGQDSEKESDWEAMLPPDVGTGIKRQLLRNLQCVSQSSLAKDASKQFQRTIWKSADLQDTFASITRTFKDILASLTRNPSAPLSSSHADRDGFAPIRATPQPQSGESTSQAVESAFSRRVIEICISYLAAAPILQSSSGGSTRDKELTDLVVESAESHTSSFLLICPIFLQQVNQRTLTLSSTGLDSLLDTMGELLNDYTHSKSETMQQLAIRLLDSTSHIWLDEQIAAGDIGNKVRQLCGWLSGAARKNKFASWRVRDTLVRFLDRSMKLDPNQSIWQAVDDDEDDDNQQADMLPISLLPMMGEDEDIRVRFRAAVANARLFAAARALNFPPLELYDRIRRKLTLDLSDFERMLTRILTLGNTMVVSSAVRRGAYWHLLETCLNSDTYNTHMETILTAVARRMGLASLAQLFEAYASQIAFSICLAHYDFLRFPPHLLGYNDRKECARAAFRAFSPSNLLANGGHEVVEFGERLFRSHCKALQKSPDDGISECFADVVGYQLVYVLDQDSNFSQEDVEAALLSRARKVGDTELFGKLLLQNVDGIVAAVLRTLRDEDFAPHGSMHSAIQNASGSHVSAQTFQTLVRYRSFNDYATHPPNLPAYSSASVLRALQWLHQRIPESMTPATTFHVLYRLFAEIQDSPLVNEQMRLINAVVLWIAFHHDHFSERTLINLLAQNATSLIVQLDLAPAAQSLAEWSFSCYRKHGVADVTLPNILNRVCHAASDYASDPQQYGDLGPRLMEWIDKQAVEFCSSDPHRSLVLQALSTWSHDLSAELQDLCEAISLPALSQVLADHRVSSNKFRLVRQWITRDDIDDESFSRQDFWRFKECIPPINELKEQDIHNFVDLLIEHKGQINGFGSEHPDPSSATYFHRSRPRTSSTTLSPQQSILYALLTMLDNPNTGQVYRAYETLRLLLSSSAKQDWWTDRQIKPVEYLQNYAPTIRKPSKRDIHEMQTDPFIEPVNDFGKWIGMVTGLLSDILSRTDPFYAQLAPILESDASFSEQLLPVLVFAILKEAQADPKSSLRQQLSEYFTAVLKAEGVAARCLCSIVDTVLHLRHFAISPKDALGYNKWLEIDFTLLAQSAITCGAYTTALLFLELAAEYSDSRDERATEQILFEIYTHMDEPDGFYGIKTQNLHTFLIRRFHHEQQWDKAFQFHGAGLEAQMSDAVAADGLLRSYHSFGFNHLAISMQTPLMEAAPGAEASSMSYRLGWRTETWDLPDQGGDHSHSSLYGALRAVHRERDAARVDDVVRRSFFKEMEHLRRLGTENLAEIHEVVQNLMCLRQVSRWKDKVTLEQLCTSDEGNLKFADVDPAFEFSDLETILSTRISIVRSLRHKEERVQMGNLVSPLTRGLIDLEKRALLRLSDAARNARQKQIALNAIIRAQKLEKTSSFEVSQEFASVLWLQEEAKYAVQSLKGLLDQVKGKTGAESIDSVQEAKLLARLGSWTAEACLEKPTEILSQFFGPAAEIINSLQSTTLEPSHASVYHQCAMFADRQYQLILKSPDAERWRLYVDRKTEEIEARQKEIKECTDRVKIKSLQSEQTRANKLLANDQVLFREHNATRDAFLMQAIDMYSRCLESSDAFDSDAPIRLCSLWFANFDDNNVQDIVAKGFSRISSHKFVFLAHQLTARLSKSQAPTQPKSQTNLQSLVVRMCREHPFHSLQQVYCLQPEHPGSANGSRRQSSRQSLSQMDISPSQAERGDAAREIFDKLRTDERRGERVRALEQLCDASLQWAQLPIKDDPKYKKGHGPYQIPSHMVLTKISNFKAPVLTAAMPLDPTLEYEDCVWVERFGGQFRTAGGINLPKITWCYGSDGKEYKQLYKGEGQDDLRQDAVMEQVFELVNIVLSRDRETRRRNLGIRSYKVIPLSSQAGILEFVGNTSPLSGWLLTAHDKYRPQDISQRDAVGRLRKLRDTKPTNEGYIAGLLELRKKFKPVMRHYFTERHRMPMAWFAMRLNYTRSVATTSIVGHVLGLGDRHTSNILMDNVTGEVVHIDLGIAFEQGKLLPVPERVPFRMTPDMVDGMGTAGTQGVFQRCAEETLRVLREGSGVIMTVLEVFKHDPLHSWTASEVKMQRIQGSEVVVPDSFRAAMGIGVGVTSGVALEAADRALSSVARKLDKTLSVESTVNQLIAEATDVANLALMWPGWSIHL</sequence>
<dbReference type="SUPFAM" id="SSF48371">
    <property type="entry name" value="ARM repeat"/>
    <property type="match status" value="1"/>
</dbReference>
<keyword evidence="22" id="KW-1185">Reference proteome</keyword>
<evidence type="ECO:0000256" key="5">
    <source>
        <dbReference type="ARBA" id="ARBA00014619"/>
    </source>
</evidence>
<dbReference type="InterPro" id="IPR038980">
    <property type="entry name" value="ATM_plant"/>
</dbReference>
<evidence type="ECO:0000259" key="18">
    <source>
        <dbReference type="PROSITE" id="PS50290"/>
    </source>
</evidence>
<dbReference type="Gene3D" id="3.30.1010.10">
    <property type="entry name" value="Phosphatidylinositol 3-kinase Catalytic Subunit, Chain A, domain 4"/>
    <property type="match status" value="1"/>
</dbReference>
<evidence type="ECO:0000256" key="15">
    <source>
        <dbReference type="ARBA" id="ARBA00048679"/>
    </source>
</evidence>
<feature type="domain" description="PI3K/PI4K catalytic" evidence="18">
    <location>
        <begin position="2695"/>
        <end position="3010"/>
    </location>
</feature>
<evidence type="ECO:0000256" key="4">
    <source>
        <dbReference type="ARBA" id="ARBA00012513"/>
    </source>
</evidence>
<dbReference type="InterPro" id="IPR036940">
    <property type="entry name" value="PI3/4_kinase_cat_sf"/>
</dbReference>
<dbReference type="PROSITE" id="PS00916">
    <property type="entry name" value="PI3_4_KINASE_2"/>
    <property type="match status" value="1"/>
</dbReference>
<evidence type="ECO:0000256" key="6">
    <source>
        <dbReference type="ARBA" id="ARBA00022527"/>
    </source>
</evidence>
<keyword evidence="16" id="KW-0158">Chromosome</keyword>
<evidence type="ECO:0000256" key="1">
    <source>
        <dbReference type="ARBA" id="ARBA00004123"/>
    </source>
</evidence>
<accession>A0ABR3JDE8</accession>
<dbReference type="InterPro" id="IPR003152">
    <property type="entry name" value="FATC_dom"/>
</dbReference>
<protein>
    <recommendedName>
        <fullName evidence="5 16">Serine/threonine-protein kinase Tel1</fullName>
        <ecNumber evidence="4 16">2.7.11.1</ecNumber>
    </recommendedName>
</protein>
<evidence type="ECO:0000256" key="7">
    <source>
        <dbReference type="ARBA" id="ARBA00022679"/>
    </source>
</evidence>
<dbReference type="PROSITE" id="PS51190">
    <property type="entry name" value="FATC"/>
    <property type="match status" value="1"/>
</dbReference>
<feature type="compositionally biased region" description="Acidic residues" evidence="17">
    <location>
        <begin position="200"/>
        <end position="210"/>
    </location>
</feature>
<reference evidence="22" key="1">
    <citation type="submission" date="2024-06" db="EMBL/GenBank/DDBJ databases">
        <title>Multi-omics analyses provide insights into the biosynthesis of the anticancer antibiotic pleurotin in Hohenbuehelia grisea.</title>
        <authorList>
            <person name="Weaver J.A."/>
            <person name="Alberti F."/>
        </authorList>
    </citation>
    <scope>NUCLEOTIDE SEQUENCE [LARGE SCALE GENOMIC DNA]</scope>
    <source>
        <strain evidence="22">T-177</strain>
    </source>
</reference>
<dbReference type="InterPro" id="IPR014009">
    <property type="entry name" value="PIK_FAT"/>
</dbReference>